<keyword evidence="3" id="KW-1185">Reference proteome</keyword>
<evidence type="ECO:0000313" key="3">
    <source>
        <dbReference type="Proteomes" id="UP001157167"/>
    </source>
</evidence>
<organism evidence="2 3">
    <name type="scientific">Zoogloea oryzae</name>
    <dbReference type="NCBI Taxonomy" id="310767"/>
    <lineage>
        <taxon>Bacteria</taxon>
        <taxon>Pseudomonadati</taxon>
        <taxon>Pseudomonadota</taxon>
        <taxon>Betaproteobacteria</taxon>
        <taxon>Rhodocyclales</taxon>
        <taxon>Zoogloeaceae</taxon>
        <taxon>Zoogloea</taxon>
    </lineage>
</organism>
<dbReference type="InterPro" id="IPR006531">
    <property type="entry name" value="Gp5/Vgr_OB"/>
</dbReference>
<sequence>MIPGASATPAGDRPRLYGVYPALVTDVQDPDNQGRVQVKLPFVEESDGGSALAWARLATMMAGADRGTWFIPEVDDEVLVAFTAGDPRRPVVIGALWNGVDAPPETMDSANNVRSVTSRSGHKLTFDDTAGAEKVELKTNGGHTFTLDDAAGGTVTFAHSNGATIKIDAVGNIEITANVKVKINAPAGLDVTAAMVTVNAAMSSFSGVVKADTVITNSVVSASYTPGAGNIW</sequence>
<dbReference type="InterPro" id="IPR037026">
    <property type="entry name" value="Vgr_OB-fold_dom_sf"/>
</dbReference>
<accession>A0ABQ6FGM2</accession>
<reference evidence="3" key="1">
    <citation type="journal article" date="2019" name="Int. J. Syst. Evol. Microbiol.">
        <title>The Global Catalogue of Microorganisms (GCM) 10K type strain sequencing project: providing services to taxonomists for standard genome sequencing and annotation.</title>
        <authorList>
            <consortium name="The Broad Institute Genomics Platform"/>
            <consortium name="The Broad Institute Genome Sequencing Center for Infectious Disease"/>
            <person name="Wu L."/>
            <person name="Ma J."/>
        </authorList>
    </citation>
    <scope>NUCLEOTIDE SEQUENCE [LARGE SCALE GENOMIC DNA]</scope>
    <source>
        <strain evidence="3">NBRC 102407</strain>
    </source>
</reference>
<name>A0ABQ6FGM2_9RHOO</name>
<evidence type="ECO:0000259" key="1">
    <source>
        <dbReference type="Pfam" id="PF04717"/>
    </source>
</evidence>
<dbReference type="RefSeq" id="WP_284189981.1">
    <property type="nucleotide sequence ID" value="NZ_BSPX01000156.1"/>
</dbReference>
<proteinExistence type="predicted"/>
<comment type="caution">
    <text evidence="2">The sequence shown here is derived from an EMBL/GenBank/DDBJ whole genome shotgun (WGS) entry which is preliminary data.</text>
</comment>
<dbReference type="SUPFAM" id="SSF69255">
    <property type="entry name" value="gp5 N-terminal domain-like"/>
    <property type="match status" value="1"/>
</dbReference>
<dbReference type="Pfam" id="PF04717">
    <property type="entry name" value="Phage_base_V"/>
    <property type="match status" value="1"/>
</dbReference>
<dbReference type="SUPFAM" id="SSF69349">
    <property type="entry name" value="Phage fibre proteins"/>
    <property type="match status" value="1"/>
</dbReference>
<dbReference type="Proteomes" id="UP001157167">
    <property type="component" value="Unassembled WGS sequence"/>
</dbReference>
<evidence type="ECO:0000313" key="2">
    <source>
        <dbReference type="EMBL" id="GLT24772.1"/>
    </source>
</evidence>
<dbReference type="Gene3D" id="2.40.50.230">
    <property type="entry name" value="Gp5 N-terminal domain"/>
    <property type="match status" value="1"/>
</dbReference>
<feature type="domain" description="Gp5/Type VI secretion system Vgr protein OB-fold" evidence="1">
    <location>
        <begin position="20"/>
        <end position="97"/>
    </location>
</feature>
<protein>
    <submittedName>
        <fullName evidence="2">Phage tail protein</fullName>
    </submittedName>
</protein>
<gene>
    <name evidence="2" type="ORF">GCM10007933_42690</name>
</gene>
<dbReference type="EMBL" id="BSPX01000156">
    <property type="protein sequence ID" value="GLT24772.1"/>
    <property type="molecule type" value="Genomic_DNA"/>
</dbReference>